<keyword evidence="2" id="KW-0547">Nucleotide-binding</keyword>
<dbReference type="GO" id="GO:0005524">
    <property type="term" value="F:ATP binding"/>
    <property type="evidence" value="ECO:0007669"/>
    <property type="project" value="UniProtKB-KW"/>
</dbReference>
<sequence length="581" mass="66109">MSTLLSVKSLNYDTSTTSLLSDISFTLLQGDRIGLIGHNGSGKSTLLKLLTSQLSPNSGQITYANHCVTAYIEQHLPAEVAPLTLIDALLQKLPIQEHVSERWRAEVLLTELGFAPHQWEQSANAISGGQHTRLLLGRALISQPDLLLLDEPSNHLDLPTLIWLGNFLQSWKGSFVLVSHDQSLLDKVTNSTWILRDKTLHFYRLPCSQARQALAETDRADEHRFNAEQKEIDRIASSAKRLAIWGKVYDNEGLARKAKQMEKQIDRLKKDQTDLTEGYQWQLLLNGKAIPADRVLELDNTQVTTPDGQFLFSVPFSQVKSGDRIAIMGANGCGKSTLLRLIWQQYLADLRYEIQLKFHPTISVGYYDQQLAQLDDHDSLIDALRNFAPLTDEQRKMALISAGFVYSRHQQKVATLSGGERARLLFIGLSLAQYALILLDEPTNHLDLEGKEALSEQISQFEGALLVVSHDKWLIENSCQRYWYIHNNHLEEYLDLEEIYQNIEKQSAFSENELEESQTRLISENTQGVIPHSHEDDLLEQLLELEEKLAADKQRKVAHQKPLLQQQWIEEMKRIQTLLEI</sequence>
<dbReference type="OrthoDB" id="9808609at2"/>
<feature type="coiled-coil region" evidence="4">
    <location>
        <begin position="251"/>
        <end position="278"/>
    </location>
</feature>
<dbReference type="EMBL" id="SMAS01000003">
    <property type="protein sequence ID" value="TCT35662.1"/>
    <property type="molecule type" value="Genomic_DNA"/>
</dbReference>
<accession>A0A4R3NMY4</accession>
<keyword evidence="1" id="KW-0677">Repeat</keyword>
<keyword evidence="4" id="KW-0175">Coiled coil</keyword>
<evidence type="ECO:0000256" key="2">
    <source>
        <dbReference type="ARBA" id="ARBA00022741"/>
    </source>
</evidence>
<dbReference type="InterPro" id="IPR017871">
    <property type="entry name" value="ABC_transporter-like_CS"/>
</dbReference>
<dbReference type="InterPro" id="IPR003439">
    <property type="entry name" value="ABC_transporter-like_ATP-bd"/>
</dbReference>
<dbReference type="PROSITE" id="PS50893">
    <property type="entry name" value="ABC_TRANSPORTER_2"/>
    <property type="match status" value="2"/>
</dbReference>
<dbReference type="InterPro" id="IPR027417">
    <property type="entry name" value="P-loop_NTPase"/>
</dbReference>
<dbReference type="PROSITE" id="PS00211">
    <property type="entry name" value="ABC_TRANSPORTER_1"/>
    <property type="match status" value="1"/>
</dbReference>
<feature type="domain" description="ABC transporter" evidence="5">
    <location>
        <begin position="5"/>
        <end position="222"/>
    </location>
</feature>
<dbReference type="CDD" id="cd03221">
    <property type="entry name" value="ABCF_EF-3"/>
    <property type="match status" value="2"/>
</dbReference>
<comment type="caution">
    <text evidence="6">The sequence shown here is derived from an EMBL/GenBank/DDBJ whole genome shotgun (WGS) entry which is preliminary data.</text>
</comment>
<dbReference type="Gene3D" id="3.40.50.300">
    <property type="entry name" value="P-loop containing nucleotide triphosphate hydrolases"/>
    <property type="match status" value="2"/>
</dbReference>
<evidence type="ECO:0000313" key="6">
    <source>
        <dbReference type="EMBL" id="TCT35662.1"/>
    </source>
</evidence>
<name>A0A4R3NMY4_9GAMM</name>
<dbReference type="InterPro" id="IPR003593">
    <property type="entry name" value="AAA+_ATPase"/>
</dbReference>
<dbReference type="PANTHER" id="PTHR19211">
    <property type="entry name" value="ATP-BINDING TRANSPORT PROTEIN-RELATED"/>
    <property type="match status" value="1"/>
</dbReference>
<keyword evidence="3" id="KW-0067">ATP-binding</keyword>
<evidence type="ECO:0000256" key="4">
    <source>
        <dbReference type="SAM" id="Coils"/>
    </source>
</evidence>
<feature type="domain" description="ABC transporter" evidence="5">
    <location>
        <begin position="296"/>
        <end position="512"/>
    </location>
</feature>
<dbReference type="GO" id="GO:0016887">
    <property type="term" value="F:ATP hydrolysis activity"/>
    <property type="evidence" value="ECO:0007669"/>
    <property type="project" value="InterPro"/>
</dbReference>
<dbReference type="PANTHER" id="PTHR19211:SF14">
    <property type="entry name" value="ATP-BINDING CASSETTE SUB-FAMILY F MEMBER 1"/>
    <property type="match status" value="1"/>
</dbReference>
<dbReference type="Proteomes" id="UP000295055">
    <property type="component" value="Unassembled WGS sequence"/>
</dbReference>
<dbReference type="AlphaFoldDB" id="A0A4R3NMY4"/>
<dbReference type="InterPro" id="IPR050611">
    <property type="entry name" value="ABCF"/>
</dbReference>
<evidence type="ECO:0000313" key="7">
    <source>
        <dbReference type="Proteomes" id="UP000295055"/>
    </source>
</evidence>
<dbReference type="RefSeq" id="WP_132495901.1">
    <property type="nucleotide sequence ID" value="NZ_SMAS01000003.1"/>
</dbReference>
<evidence type="ECO:0000256" key="1">
    <source>
        <dbReference type="ARBA" id="ARBA00022737"/>
    </source>
</evidence>
<reference evidence="6 7" key="1">
    <citation type="submission" date="2019-03" db="EMBL/GenBank/DDBJ databases">
        <title>Genomic analyses of the natural microbiome of Caenorhabditis elegans.</title>
        <authorList>
            <person name="Samuel B."/>
        </authorList>
    </citation>
    <scope>NUCLEOTIDE SEQUENCE [LARGE SCALE GENOMIC DNA]</scope>
    <source>
        <strain evidence="6 7">JUb102</strain>
    </source>
</reference>
<gene>
    <name evidence="6" type="ORF">EC835_103116</name>
</gene>
<proteinExistence type="predicted"/>
<dbReference type="SUPFAM" id="SSF52540">
    <property type="entry name" value="P-loop containing nucleoside triphosphate hydrolases"/>
    <property type="match status" value="2"/>
</dbReference>
<organism evidence="6 7">
    <name type="scientific">Providencia alcalifaciens</name>
    <dbReference type="NCBI Taxonomy" id="126385"/>
    <lineage>
        <taxon>Bacteria</taxon>
        <taxon>Pseudomonadati</taxon>
        <taxon>Pseudomonadota</taxon>
        <taxon>Gammaproteobacteria</taxon>
        <taxon>Enterobacterales</taxon>
        <taxon>Morganellaceae</taxon>
        <taxon>Providencia</taxon>
    </lineage>
</organism>
<feature type="coiled-coil region" evidence="4">
    <location>
        <begin position="486"/>
        <end position="555"/>
    </location>
</feature>
<dbReference type="Pfam" id="PF00005">
    <property type="entry name" value="ABC_tran"/>
    <property type="match status" value="2"/>
</dbReference>
<protein>
    <submittedName>
        <fullName evidence="6">ATPase subunit of ABC transporter with duplicated ATPase domains</fullName>
    </submittedName>
</protein>
<dbReference type="SMART" id="SM00382">
    <property type="entry name" value="AAA"/>
    <property type="match status" value="2"/>
</dbReference>
<evidence type="ECO:0000259" key="5">
    <source>
        <dbReference type="PROSITE" id="PS50893"/>
    </source>
</evidence>
<evidence type="ECO:0000256" key="3">
    <source>
        <dbReference type="ARBA" id="ARBA00022840"/>
    </source>
</evidence>